<name>A0A239H2L9_EKHLU</name>
<gene>
    <name evidence="1" type="ORF">SAMN05421640_1108</name>
</gene>
<dbReference type="PROSITE" id="PS51257">
    <property type="entry name" value="PROKAR_LIPOPROTEIN"/>
    <property type="match status" value="1"/>
</dbReference>
<protein>
    <submittedName>
        <fullName evidence="1">Uncharacterized protein</fullName>
    </submittedName>
</protein>
<dbReference type="EMBL" id="FZPD01000002">
    <property type="protein sequence ID" value="SNS75422.1"/>
    <property type="molecule type" value="Genomic_DNA"/>
</dbReference>
<evidence type="ECO:0000313" key="1">
    <source>
        <dbReference type="EMBL" id="SNS75422.1"/>
    </source>
</evidence>
<proteinExistence type="predicted"/>
<dbReference type="Proteomes" id="UP000198393">
    <property type="component" value="Unassembled WGS sequence"/>
</dbReference>
<evidence type="ECO:0000313" key="2">
    <source>
        <dbReference type="Proteomes" id="UP000198393"/>
    </source>
</evidence>
<keyword evidence="2" id="KW-1185">Reference proteome</keyword>
<reference evidence="1 2" key="1">
    <citation type="submission" date="2017-06" db="EMBL/GenBank/DDBJ databases">
        <authorList>
            <person name="Kim H.J."/>
            <person name="Triplett B.A."/>
        </authorList>
    </citation>
    <scope>NUCLEOTIDE SEQUENCE [LARGE SCALE GENOMIC DNA]</scope>
    <source>
        <strain evidence="1 2">DSM 19307</strain>
    </source>
</reference>
<accession>A0A239H2L9</accession>
<sequence>MKKKIIHLSLFTSAFFLISCGGGNKASDESTAEKKEEIETFVEKEFTYPLPTAFEVSQMLSNANTTYSPEIVNDPANSDKYIATWQKAANLGVYGADLSYAATFDKTQETIDFLDVSKKLIDDLNITSAFNESMAQRIENNMDNVDSLIFIVTESFYDTYNYLNQNGEEKTSILVIAGSVIEGLHITCELVKMSENKGELMAVLANQKAQVDKLVELMENHKDDVNVSKVLPNLRFISLTYEQLGEGTEMTEGQFSDIANSVKEMRDHIVG</sequence>
<dbReference type="AlphaFoldDB" id="A0A239H2L9"/>
<organism evidence="1 2">
    <name type="scientific">Ekhidna lutea</name>
    <dbReference type="NCBI Taxonomy" id="447679"/>
    <lineage>
        <taxon>Bacteria</taxon>
        <taxon>Pseudomonadati</taxon>
        <taxon>Bacteroidota</taxon>
        <taxon>Cytophagia</taxon>
        <taxon>Cytophagales</taxon>
        <taxon>Reichenbachiellaceae</taxon>
        <taxon>Ekhidna</taxon>
    </lineage>
</organism>